<feature type="domain" description="NACHT" evidence="1">
    <location>
        <begin position="216"/>
        <end position="343"/>
    </location>
</feature>
<dbReference type="InterPro" id="IPR000157">
    <property type="entry name" value="TIR_dom"/>
</dbReference>
<dbReference type="PANTHER" id="PTHR46312">
    <property type="entry name" value="NACHT DOMAIN-CONTAINING PROTEIN"/>
    <property type="match status" value="1"/>
</dbReference>
<dbReference type="Gene3D" id="3.40.50.10140">
    <property type="entry name" value="Toll/interleukin-1 receptor homology (TIR) domain"/>
    <property type="match status" value="1"/>
</dbReference>
<dbReference type="PROSITE" id="PS50837">
    <property type="entry name" value="NACHT"/>
    <property type="match status" value="1"/>
</dbReference>
<dbReference type="InterPro" id="IPR027417">
    <property type="entry name" value="P-loop_NTPase"/>
</dbReference>
<dbReference type="InterPro" id="IPR007111">
    <property type="entry name" value="NACHT_NTPase"/>
</dbReference>
<dbReference type="GO" id="GO:0007165">
    <property type="term" value="P:signal transduction"/>
    <property type="evidence" value="ECO:0007669"/>
    <property type="project" value="InterPro"/>
</dbReference>
<dbReference type="Pfam" id="PF05729">
    <property type="entry name" value="NACHT"/>
    <property type="match status" value="1"/>
</dbReference>
<dbReference type="Proteomes" id="UP000681722">
    <property type="component" value="Unassembled WGS sequence"/>
</dbReference>
<accession>A0A814P983</accession>
<evidence type="ECO:0000313" key="3">
    <source>
        <dbReference type="EMBL" id="CAF3867893.1"/>
    </source>
</evidence>
<sequence>MKMIEPTNSLGDVNVTETTDTRKLAEGIENAAVVCCFMTPDYQISEICKIELQYAQKRHQRIIPCMLTDIKLWKPSDWLEWITRELVYIDFHDVSQSNIHSKVRELIDRIKEHPPASQYLRSPAVDERSYLLELIKYEYKRNSRIEYIMNSAKSFSIEQSYINLAIVGTTELNVKEKKLRGTHHIDVIMGTFEEIYGTKTPVDVKDIFEKCKDPTKKVFVLGRAGIGKSTFCRYVTYRWAKSEIWSEYELVVLIPLRILTKDRYPPLPLGTEYSPIDLVKREYFSYHALTEKEERFFREKLDKTRVLWLLDGYDEIVQHIPAHLEYLLEQLLKTTHHILTSRPFCNTLFYPVHMEITGFTDENIPKYVKQFFSQIGSTLHGSQTEYHNLLSFLQLNPSIWGIAHIPVNLELICSLWSNQDWSETKTWTITALYDKMIEWLCRRYLIKQKEIPIEKVKLMRKRQVYENCKNELAFLERVAFKGMESNAIILRPALLDEAENETNVLLEDYPHLLNIGILKSIGHGPIGHQIEIDKCHYFIHLSFQEHFAARHLVNTLTNDKHESAIDFIKKQKYNQRFTLVFKFASGLLTKCKCPPPINTFWDTILCEPRDLDDDAHIRNGACKALGKMCEKAATSEVINRLVVALGDEDSNVRSSACEALGKMGDKTATSEVLKRLVIALGDENLSVRRS</sequence>
<dbReference type="OrthoDB" id="120976at2759"/>
<dbReference type="SUPFAM" id="SSF52540">
    <property type="entry name" value="P-loop containing nucleoside triphosphate hydrolases"/>
    <property type="match status" value="1"/>
</dbReference>
<protein>
    <recommendedName>
        <fullName evidence="1">NACHT domain-containing protein</fullName>
    </recommendedName>
</protein>
<gene>
    <name evidence="2" type="ORF">GPM918_LOCUS18849</name>
    <name evidence="3" type="ORF">SRO942_LOCUS18846</name>
</gene>
<reference evidence="2" key="1">
    <citation type="submission" date="2021-02" db="EMBL/GenBank/DDBJ databases">
        <authorList>
            <person name="Nowell W R."/>
        </authorList>
    </citation>
    <scope>NUCLEOTIDE SEQUENCE</scope>
</reference>
<feature type="non-terminal residue" evidence="2">
    <location>
        <position position="1"/>
    </location>
</feature>
<dbReference type="Proteomes" id="UP000663829">
    <property type="component" value="Unassembled WGS sequence"/>
</dbReference>
<dbReference type="InterPro" id="IPR016024">
    <property type="entry name" value="ARM-type_fold"/>
</dbReference>
<evidence type="ECO:0000313" key="2">
    <source>
        <dbReference type="EMBL" id="CAF1103130.1"/>
    </source>
</evidence>
<dbReference type="InterPro" id="IPR011989">
    <property type="entry name" value="ARM-like"/>
</dbReference>
<dbReference type="Pfam" id="PF13646">
    <property type="entry name" value="HEAT_2"/>
    <property type="match status" value="1"/>
</dbReference>
<dbReference type="Gene3D" id="1.25.10.10">
    <property type="entry name" value="Leucine-rich Repeat Variant"/>
    <property type="match status" value="1"/>
</dbReference>
<dbReference type="PANTHER" id="PTHR46312:SF2">
    <property type="entry name" value="NUCLEOTIDE-BINDING OLIGOMERIZATION DOMAIN-CONTAINING PROTEIN 2-LIKE"/>
    <property type="match status" value="1"/>
</dbReference>
<dbReference type="SUPFAM" id="SSF52200">
    <property type="entry name" value="Toll/Interleukin receptor TIR domain"/>
    <property type="match status" value="1"/>
</dbReference>
<dbReference type="Pfam" id="PF13676">
    <property type="entry name" value="TIR_2"/>
    <property type="match status" value="1"/>
</dbReference>
<dbReference type="EMBL" id="CAJNOQ010005562">
    <property type="protein sequence ID" value="CAF1103130.1"/>
    <property type="molecule type" value="Genomic_DNA"/>
</dbReference>
<proteinExistence type="predicted"/>
<dbReference type="EMBL" id="CAJOBC010005562">
    <property type="protein sequence ID" value="CAF3867893.1"/>
    <property type="molecule type" value="Genomic_DNA"/>
</dbReference>
<comment type="caution">
    <text evidence="2">The sequence shown here is derived from an EMBL/GenBank/DDBJ whole genome shotgun (WGS) entry which is preliminary data.</text>
</comment>
<evidence type="ECO:0000259" key="1">
    <source>
        <dbReference type="PROSITE" id="PS50837"/>
    </source>
</evidence>
<dbReference type="Gene3D" id="3.40.50.300">
    <property type="entry name" value="P-loop containing nucleotide triphosphate hydrolases"/>
    <property type="match status" value="1"/>
</dbReference>
<dbReference type="SUPFAM" id="SSF48371">
    <property type="entry name" value="ARM repeat"/>
    <property type="match status" value="2"/>
</dbReference>
<name>A0A814P983_9BILA</name>
<dbReference type="AlphaFoldDB" id="A0A814P983"/>
<evidence type="ECO:0000313" key="4">
    <source>
        <dbReference type="Proteomes" id="UP000663829"/>
    </source>
</evidence>
<organism evidence="2 4">
    <name type="scientific">Didymodactylos carnosus</name>
    <dbReference type="NCBI Taxonomy" id="1234261"/>
    <lineage>
        <taxon>Eukaryota</taxon>
        <taxon>Metazoa</taxon>
        <taxon>Spiralia</taxon>
        <taxon>Gnathifera</taxon>
        <taxon>Rotifera</taxon>
        <taxon>Eurotatoria</taxon>
        <taxon>Bdelloidea</taxon>
        <taxon>Philodinida</taxon>
        <taxon>Philodinidae</taxon>
        <taxon>Didymodactylos</taxon>
    </lineage>
</organism>
<dbReference type="InterPro" id="IPR035897">
    <property type="entry name" value="Toll_tir_struct_dom_sf"/>
</dbReference>
<keyword evidence="4" id="KW-1185">Reference proteome</keyword>